<evidence type="ECO:0000256" key="1">
    <source>
        <dbReference type="SAM" id="MobiDB-lite"/>
    </source>
</evidence>
<reference evidence="2" key="1">
    <citation type="submission" date="2021-04" db="EMBL/GenBank/DDBJ databases">
        <title>Genome based classification of Actinospica acidithermotolerans sp. nov., an actinobacterium isolated from an Indonesian hot spring.</title>
        <authorList>
            <person name="Kusuma A.B."/>
            <person name="Putra K.E."/>
            <person name="Nafisah S."/>
            <person name="Loh J."/>
            <person name="Nouioui I."/>
            <person name="Goodfellow M."/>
        </authorList>
    </citation>
    <scope>NUCLEOTIDE SEQUENCE</scope>
    <source>
        <strain evidence="2">CSCA 57</strain>
    </source>
</reference>
<dbReference type="EMBL" id="JAGSOG010000036">
    <property type="protein sequence ID" value="MBR7833667.1"/>
    <property type="molecule type" value="Genomic_DNA"/>
</dbReference>
<feature type="region of interest" description="Disordered" evidence="1">
    <location>
        <begin position="1"/>
        <end position="74"/>
    </location>
</feature>
<name>A0A941IPZ9_9ACTN</name>
<dbReference type="InterPro" id="IPR045684">
    <property type="entry name" value="DUF6191"/>
</dbReference>
<organism evidence="2 3">
    <name type="scientific">Actinospica durhamensis</name>
    <dbReference type="NCBI Taxonomy" id="1508375"/>
    <lineage>
        <taxon>Bacteria</taxon>
        <taxon>Bacillati</taxon>
        <taxon>Actinomycetota</taxon>
        <taxon>Actinomycetes</taxon>
        <taxon>Catenulisporales</taxon>
        <taxon>Actinospicaceae</taxon>
        <taxon>Actinospica</taxon>
    </lineage>
</organism>
<dbReference type="AlphaFoldDB" id="A0A941IPZ9"/>
<dbReference type="RefSeq" id="WP_212528186.1">
    <property type="nucleotide sequence ID" value="NZ_JAGSOG010000036.1"/>
</dbReference>
<feature type="compositionally biased region" description="Acidic residues" evidence="1">
    <location>
        <begin position="60"/>
        <end position="74"/>
    </location>
</feature>
<comment type="caution">
    <text evidence="2">The sequence shown here is derived from an EMBL/GenBank/DDBJ whole genome shotgun (WGS) entry which is preliminary data.</text>
</comment>
<accession>A0A941IPZ9</accession>
<gene>
    <name evidence="2" type="ORF">KDL01_10355</name>
</gene>
<feature type="compositionally biased region" description="Basic and acidic residues" evidence="1">
    <location>
        <begin position="14"/>
        <end position="29"/>
    </location>
</feature>
<sequence length="74" mass="8276">MSIFFDLFSPGQRHRVDEQERLEHTREVEGNNEPGRGPIDLSSGSVLIKASASSSRSRDEEAEDTADEDEPTEQ</sequence>
<keyword evidence="3" id="KW-1185">Reference proteome</keyword>
<evidence type="ECO:0000313" key="2">
    <source>
        <dbReference type="EMBL" id="MBR7833667.1"/>
    </source>
</evidence>
<proteinExistence type="predicted"/>
<dbReference type="Pfam" id="PF19690">
    <property type="entry name" value="DUF6191"/>
    <property type="match status" value="1"/>
</dbReference>
<dbReference type="Proteomes" id="UP000675781">
    <property type="component" value="Unassembled WGS sequence"/>
</dbReference>
<evidence type="ECO:0000313" key="3">
    <source>
        <dbReference type="Proteomes" id="UP000675781"/>
    </source>
</evidence>
<protein>
    <submittedName>
        <fullName evidence="2">Uncharacterized protein</fullName>
    </submittedName>
</protein>